<feature type="transmembrane region" description="Helical" evidence="5">
    <location>
        <begin position="148"/>
        <end position="176"/>
    </location>
</feature>
<organism evidence="7 8">
    <name type="scientific">Clostridium omnivorum</name>
    <dbReference type="NCBI Taxonomy" id="1604902"/>
    <lineage>
        <taxon>Bacteria</taxon>
        <taxon>Bacillati</taxon>
        <taxon>Bacillota</taxon>
        <taxon>Clostridia</taxon>
        <taxon>Eubacteriales</taxon>
        <taxon>Clostridiaceae</taxon>
        <taxon>Clostridium</taxon>
    </lineage>
</organism>
<feature type="domain" description="ABC transmembrane type-2" evidence="6">
    <location>
        <begin position="23"/>
        <end position="261"/>
    </location>
</feature>
<dbReference type="Pfam" id="PF12698">
    <property type="entry name" value="ABC2_membrane_3"/>
    <property type="match status" value="1"/>
</dbReference>
<dbReference type="RefSeq" id="WP_264849706.1">
    <property type="nucleotide sequence ID" value="NZ_BRXR01000001.1"/>
</dbReference>
<dbReference type="PROSITE" id="PS51012">
    <property type="entry name" value="ABC_TM2"/>
    <property type="match status" value="1"/>
</dbReference>
<dbReference type="InterPro" id="IPR047817">
    <property type="entry name" value="ABC2_TM_bact-type"/>
</dbReference>
<evidence type="ECO:0000256" key="3">
    <source>
        <dbReference type="ARBA" id="ARBA00022989"/>
    </source>
</evidence>
<evidence type="ECO:0000259" key="6">
    <source>
        <dbReference type="PROSITE" id="PS51012"/>
    </source>
</evidence>
<evidence type="ECO:0000313" key="7">
    <source>
        <dbReference type="EMBL" id="GLC30442.1"/>
    </source>
</evidence>
<feature type="transmembrane region" description="Helical" evidence="5">
    <location>
        <begin position="66"/>
        <end position="87"/>
    </location>
</feature>
<protein>
    <submittedName>
        <fullName evidence="7">ABC transporter</fullName>
    </submittedName>
</protein>
<keyword evidence="3 5" id="KW-1133">Transmembrane helix</keyword>
<feature type="transmembrane region" description="Helical" evidence="5">
    <location>
        <begin position="239"/>
        <end position="261"/>
    </location>
</feature>
<dbReference type="Proteomes" id="UP001208567">
    <property type="component" value="Unassembled WGS sequence"/>
</dbReference>
<evidence type="ECO:0000256" key="2">
    <source>
        <dbReference type="ARBA" id="ARBA00022692"/>
    </source>
</evidence>
<dbReference type="EMBL" id="BRXR01000001">
    <property type="protein sequence ID" value="GLC30442.1"/>
    <property type="molecule type" value="Genomic_DNA"/>
</dbReference>
<evidence type="ECO:0000256" key="1">
    <source>
        <dbReference type="ARBA" id="ARBA00004141"/>
    </source>
</evidence>
<evidence type="ECO:0000256" key="4">
    <source>
        <dbReference type="ARBA" id="ARBA00023136"/>
    </source>
</evidence>
<dbReference type="PANTHER" id="PTHR43229:SF2">
    <property type="entry name" value="NODULATION PROTEIN J"/>
    <property type="match status" value="1"/>
</dbReference>
<dbReference type="InterPro" id="IPR013525">
    <property type="entry name" value="ABC2_TM"/>
</dbReference>
<keyword evidence="8" id="KW-1185">Reference proteome</keyword>
<feature type="transmembrane region" description="Helical" evidence="5">
    <location>
        <begin position="21"/>
        <end position="46"/>
    </location>
</feature>
<dbReference type="PANTHER" id="PTHR43229">
    <property type="entry name" value="NODULATION PROTEIN J"/>
    <property type="match status" value="1"/>
</dbReference>
<reference evidence="7 8" key="1">
    <citation type="journal article" date="2024" name="Int. J. Syst. Evol. Microbiol.">
        <title>Clostridium omnivorum sp. nov., isolated from anoxic soil under the treatment of reductive soil disinfestation.</title>
        <authorList>
            <person name="Ueki A."/>
            <person name="Tonouchi A."/>
            <person name="Kaku N."/>
            <person name="Honma S."/>
            <person name="Ueki K."/>
        </authorList>
    </citation>
    <scope>NUCLEOTIDE SEQUENCE [LARGE SCALE GENOMIC DNA]</scope>
    <source>
        <strain evidence="7 8">E14</strain>
    </source>
</reference>
<evidence type="ECO:0000256" key="5">
    <source>
        <dbReference type="SAM" id="Phobius"/>
    </source>
</evidence>
<keyword evidence="4 5" id="KW-0472">Membrane</keyword>
<proteinExistence type="predicted"/>
<dbReference type="InterPro" id="IPR000412">
    <property type="entry name" value="ABC_2_transport"/>
</dbReference>
<sequence length="274" mass="30843">MRRVRAIYAVAKKEFVQLVRYPTWIIQLIIWPLIFPLMYILSALSMVGPDGSGLKGFENITSSNSFVGFIVVGTMAWMWVNTTMWSFSTSLRDEQMRGTLESNWLCPINKFDLLIGSGMICIFQSIIITVISVIEYRFIYGVHFTGNAALWLLMFIIMLPGVYGFGSVFASLILWAKEANAAVNLARGLMMILCGITFPVSIMPHWMNVLAKGLPFTFGIEATRQIMVNGESLYEASNNILMCIIEGVIYLILGRLAFILIENKVKESGSLERF</sequence>
<gene>
    <name evidence="7" type="ORF">bsdE14_18520</name>
</gene>
<dbReference type="InterPro" id="IPR051784">
    <property type="entry name" value="Nod_factor_ABC_transporter"/>
</dbReference>
<comment type="subcellular location">
    <subcellularLocation>
        <location evidence="1">Membrane</location>
        <topology evidence="1">Multi-pass membrane protein</topology>
    </subcellularLocation>
</comment>
<dbReference type="PIRSF" id="PIRSF006648">
    <property type="entry name" value="DrrB"/>
    <property type="match status" value="1"/>
</dbReference>
<keyword evidence="2 5" id="KW-0812">Transmembrane</keyword>
<name>A0ABQ5N5F0_9CLOT</name>
<feature type="transmembrane region" description="Helical" evidence="5">
    <location>
        <begin position="113"/>
        <end position="136"/>
    </location>
</feature>
<feature type="transmembrane region" description="Helical" evidence="5">
    <location>
        <begin position="188"/>
        <end position="207"/>
    </location>
</feature>
<evidence type="ECO:0000313" key="8">
    <source>
        <dbReference type="Proteomes" id="UP001208567"/>
    </source>
</evidence>
<comment type="caution">
    <text evidence="7">The sequence shown here is derived from an EMBL/GenBank/DDBJ whole genome shotgun (WGS) entry which is preliminary data.</text>
</comment>
<accession>A0ABQ5N5F0</accession>